<name>A0ABR7L5M5_9PSEU</name>
<evidence type="ECO:0000256" key="1">
    <source>
        <dbReference type="SAM" id="SignalP"/>
    </source>
</evidence>
<comment type="caution">
    <text evidence="2">The sequence shown here is derived from an EMBL/GenBank/DDBJ whole genome shotgun (WGS) entry which is preliminary data.</text>
</comment>
<accession>A0ABR7L5M5</accession>
<gene>
    <name evidence="2" type="ORF">GPZ80_12420</name>
</gene>
<keyword evidence="1" id="KW-0732">Signal</keyword>
<evidence type="ECO:0000313" key="3">
    <source>
        <dbReference type="Proteomes" id="UP000734823"/>
    </source>
</evidence>
<sequence>MNMRTRLIATIATTAIALTGVATGTATAAPATEPSLSNPLDIEGWVREGRYPNNIQCTATGVWYVATSAAAAFDCRPVAGTDERDLYLYYRDVAVRALSVGLEESTALSEATATGWIDVLKQLLKGAGSYWDDCVNAVWRGLVAFKNWFNGLSDWLKEAIFEIGWSSVGELFNDLWEYLNSRVKA</sequence>
<feature type="signal peptide" evidence="1">
    <location>
        <begin position="1"/>
        <end position="28"/>
    </location>
</feature>
<proteinExistence type="predicted"/>
<dbReference type="RefSeq" id="WP_187220482.1">
    <property type="nucleotide sequence ID" value="NZ_JABVED010000006.1"/>
</dbReference>
<feature type="chain" id="PRO_5046266388" description="Secreted protein" evidence="1">
    <location>
        <begin position="29"/>
        <end position="185"/>
    </location>
</feature>
<organism evidence="2 3">
    <name type="scientific">Actinokineospora xionganensis</name>
    <dbReference type="NCBI Taxonomy" id="2684470"/>
    <lineage>
        <taxon>Bacteria</taxon>
        <taxon>Bacillati</taxon>
        <taxon>Actinomycetota</taxon>
        <taxon>Actinomycetes</taxon>
        <taxon>Pseudonocardiales</taxon>
        <taxon>Pseudonocardiaceae</taxon>
        <taxon>Actinokineospora</taxon>
    </lineage>
</organism>
<reference evidence="2 3" key="1">
    <citation type="submission" date="2020-06" db="EMBL/GenBank/DDBJ databases">
        <title>Actinokineospora xiongansis sp. nov., isolated from soil of Baiyangdian.</title>
        <authorList>
            <person name="Zhang X."/>
        </authorList>
    </citation>
    <scope>NUCLEOTIDE SEQUENCE [LARGE SCALE GENOMIC DNA]</scope>
    <source>
        <strain evidence="2 3">HBU206404</strain>
    </source>
</reference>
<evidence type="ECO:0000313" key="2">
    <source>
        <dbReference type="EMBL" id="MBC6447973.1"/>
    </source>
</evidence>
<dbReference type="Proteomes" id="UP000734823">
    <property type="component" value="Unassembled WGS sequence"/>
</dbReference>
<keyword evidence="3" id="KW-1185">Reference proteome</keyword>
<evidence type="ECO:0008006" key="4">
    <source>
        <dbReference type="Google" id="ProtNLM"/>
    </source>
</evidence>
<dbReference type="EMBL" id="JABVED010000006">
    <property type="protein sequence ID" value="MBC6447973.1"/>
    <property type="molecule type" value="Genomic_DNA"/>
</dbReference>
<protein>
    <recommendedName>
        <fullName evidence="4">Secreted protein</fullName>
    </recommendedName>
</protein>